<dbReference type="Proteomes" id="UP001432059">
    <property type="component" value="Chromosome"/>
</dbReference>
<evidence type="ECO:0000313" key="4">
    <source>
        <dbReference type="EMBL" id="WOC51709.1"/>
    </source>
</evidence>
<dbReference type="KEGG" id="bpor:BPO_1062"/>
<feature type="transmembrane region" description="Helical" evidence="3">
    <location>
        <begin position="151"/>
        <end position="173"/>
    </location>
</feature>
<feature type="compositionally biased region" description="Low complexity" evidence="2">
    <location>
        <begin position="15"/>
        <end position="25"/>
    </location>
</feature>
<keyword evidence="1" id="KW-0175">Coiled coil</keyword>
<dbReference type="AlphaFoldDB" id="A0AAU0EZA1"/>
<feature type="transmembrane region" description="Helical" evidence="3">
    <location>
        <begin position="204"/>
        <end position="224"/>
    </location>
</feature>
<proteinExistence type="predicted"/>
<sequence>MEENNSINLEKENNNMDNNTNSPQNGEQKRKEFEKEFINKGFDFAQRTSANPEMIGKGLDDIYQFFLHGQKMDKDGIRKRIEALKYKNEELEKDNTNKLSEIDKINIENNKHTEDIERNENEIENQKSESLNLENEIAEIKKRDPKKGDETMLNIFLIGTLIIGLGTFVMYMATFGSAQLGLEEGDTFIRGDIFSDLLDDTGKLIVSAIAPIIAIGLGFAYGFMWRKNKKFAAFSFLAVVLFVDAIIGYQLSEAIYNRKYQEGLVEEPWQFSMIFTDFHFYIVLGVNFALYYGFSWFANQYFEEKEKLNPDFIVQQDILKVQNKIDAIKEKIEKIKQHIEELRKFINDNEQKIETLKGNINENEITIKKNREDIIGLENGTIPINRGYLQQLISKYLEGYSSFVNGKYQTDKNTAEIIINKVKDNEEVWFKTKEQTWS</sequence>
<evidence type="ECO:0000313" key="5">
    <source>
        <dbReference type="Proteomes" id="UP001432059"/>
    </source>
</evidence>
<dbReference type="Gene3D" id="1.20.5.340">
    <property type="match status" value="1"/>
</dbReference>
<name>A0AAU0EZA1_9FLAO</name>
<reference evidence="4" key="1">
    <citation type="submission" date="2023-10" db="EMBL/GenBank/DDBJ databases">
        <title>Characterization and whole genome sequencing of a novel strain of Bergeyella porcorum QD2021 isolated from pig.</title>
        <authorList>
            <person name="Liu G."/>
            <person name="Chen C."/>
            <person name="Han X."/>
        </authorList>
    </citation>
    <scope>NUCLEOTIDE SEQUENCE</scope>
    <source>
        <strain evidence="4">QD2021</strain>
    </source>
</reference>
<evidence type="ECO:0000256" key="2">
    <source>
        <dbReference type="SAM" id="MobiDB-lite"/>
    </source>
</evidence>
<feature type="coiled-coil region" evidence="1">
    <location>
        <begin position="74"/>
        <end position="143"/>
    </location>
</feature>
<dbReference type="RefSeq" id="WP_327983444.1">
    <property type="nucleotide sequence ID" value="NZ_CP136426.1"/>
</dbReference>
<feature type="region of interest" description="Disordered" evidence="2">
    <location>
        <begin position="1"/>
        <end position="32"/>
    </location>
</feature>
<feature type="transmembrane region" description="Helical" evidence="3">
    <location>
        <begin position="231"/>
        <end position="251"/>
    </location>
</feature>
<gene>
    <name evidence="4" type="ORF">BPO_1062</name>
</gene>
<feature type="coiled-coil region" evidence="1">
    <location>
        <begin position="318"/>
        <end position="366"/>
    </location>
</feature>
<keyword evidence="5" id="KW-1185">Reference proteome</keyword>
<keyword evidence="3" id="KW-0472">Membrane</keyword>
<evidence type="ECO:0000256" key="3">
    <source>
        <dbReference type="SAM" id="Phobius"/>
    </source>
</evidence>
<organism evidence="4 5">
    <name type="scientific">Bergeyella porcorum</name>
    <dbReference type="NCBI Taxonomy" id="1735111"/>
    <lineage>
        <taxon>Bacteria</taxon>
        <taxon>Pseudomonadati</taxon>
        <taxon>Bacteroidota</taxon>
        <taxon>Flavobacteriia</taxon>
        <taxon>Flavobacteriales</taxon>
        <taxon>Weeksellaceae</taxon>
        <taxon>Bergeyella</taxon>
    </lineage>
</organism>
<evidence type="ECO:0000256" key="1">
    <source>
        <dbReference type="SAM" id="Coils"/>
    </source>
</evidence>
<evidence type="ECO:0008006" key="6">
    <source>
        <dbReference type="Google" id="ProtNLM"/>
    </source>
</evidence>
<protein>
    <recommendedName>
        <fullName evidence="6">ABC transporter permease</fullName>
    </recommendedName>
</protein>
<keyword evidence="3" id="KW-0812">Transmembrane</keyword>
<feature type="transmembrane region" description="Helical" evidence="3">
    <location>
        <begin position="278"/>
        <end position="298"/>
    </location>
</feature>
<dbReference type="EMBL" id="CP136426">
    <property type="protein sequence ID" value="WOC51709.1"/>
    <property type="molecule type" value="Genomic_DNA"/>
</dbReference>
<keyword evidence="3" id="KW-1133">Transmembrane helix</keyword>
<accession>A0AAU0EZA1</accession>